<dbReference type="InterPro" id="IPR000719">
    <property type="entry name" value="Prot_kinase_dom"/>
</dbReference>
<comment type="catalytic activity">
    <reaction evidence="10">
        <text>L-threonyl-[protein] + ATP = O-phospho-L-threonyl-[protein] + ADP + H(+)</text>
        <dbReference type="Rhea" id="RHEA:46608"/>
        <dbReference type="Rhea" id="RHEA-COMP:11060"/>
        <dbReference type="Rhea" id="RHEA-COMP:11605"/>
        <dbReference type="ChEBI" id="CHEBI:15378"/>
        <dbReference type="ChEBI" id="CHEBI:30013"/>
        <dbReference type="ChEBI" id="CHEBI:30616"/>
        <dbReference type="ChEBI" id="CHEBI:61977"/>
        <dbReference type="ChEBI" id="CHEBI:456216"/>
        <dbReference type="EC" id="2.7.12.2"/>
    </reaction>
</comment>
<dbReference type="GO" id="GO:0004708">
    <property type="term" value="F:MAP kinase kinase activity"/>
    <property type="evidence" value="ECO:0007669"/>
    <property type="project" value="UniProtKB-EC"/>
</dbReference>
<dbReference type="InterPro" id="IPR000477">
    <property type="entry name" value="RT_dom"/>
</dbReference>
<sequence>MSKSASGRSKRNVLNLTLPTTRLPDEGEASSSATAAAAAAATVSDMIPKSPPSQPSQAGVQNSNRNHPASHSSDSSSTAVVAPPIMRNRINQNSTSPSGPSRIATQHHVKVVSPSPVSSQSATGGRFQAANRYSNRISTGPVDVAEVLRQLEAQDLDDLQRRQLSAFVAEKQKIGELRPEDFEKIRELGKGNGGVVSQVRHIKTGLIVAKKNIHLEIKPKVRAQIIRELKVLHDCNSPYIVGYYGAFFADGDISLCMEYMNGGSLDVVLQHAGRIPEPIVAKFLYSVLKGLVYLGQTLHIIHRDVKPSNILVKRNGEVKLCDFGVSGQLTDSLANSFVGTRSYMAPERLTGEQYNILSDVWSVGLSLVELVTGRYPIPATDEKVYLAAFKADRASNLEEHLDVAKHGRPLPALRFSLRVSDNPEAMTREIYGVGVALSLRAEHTLLDWIPVNSRLCAVRLSSSIKFSAYQHKKRCLFVVSAYAPADCSSDAEKDTFYRELSGLIRQAKSTDTVILAGDLNAQQPTMVVFLDLKPAFDSVDRHALWQCLWSKGVPHKFLTLIKALYADSCGRVEVNGKLSSEFTTLSDVRQDCPLSPFPFNVVIGTIMEDSLSASNARGVELLPGRLHTDIKYADDIALLGSDPVEVQRILNGLNNSASRFGLHCKAPM</sequence>
<evidence type="ECO:0000256" key="1">
    <source>
        <dbReference type="ARBA" id="ARBA00022527"/>
    </source>
</evidence>
<dbReference type="PROSITE" id="PS00108">
    <property type="entry name" value="PROTEIN_KINASE_ST"/>
    <property type="match status" value="1"/>
</dbReference>
<dbReference type="Gene3D" id="1.10.510.10">
    <property type="entry name" value="Transferase(Phosphotransferase) domain 1"/>
    <property type="match status" value="1"/>
</dbReference>
<dbReference type="PROSITE" id="PS50011">
    <property type="entry name" value="PROTEIN_KINASE_DOM"/>
    <property type="match status" value="1"/>
</dbReference>
<evidence type="ECO:0000256" key="5">
    <source>
        <dbReference type="ARBA" id="ARBA00022840"/>
    </source>
</evidence>
<dbReference type="Proteomes" id="UP000054324">
    <property type="component" value="Unassembled WGS sequence"/>
</dbReference>
<evidence type="ECO:0000256" key="9">
    <source>
        <dbReference type="ARBA" id="ARBA00049014"/>
    </source>
</evidence>
<evidence type="ECO:0000256" key="7">
    <source>
        <dbReference type="ARBA" id="ARBA00038035"/>
    </source>
</evidence>
<feature type="compositionally biased region" description="Low complexity" evidence="13">
    <location>
        <begin position="29"/>
        <end position="42"/>
    </location>
</feature>
<dbReference type="EMBL" id="KL597601">
    <property type="protein sequence ID" value="KER18873.1"/>
    <property type="molecule type" value="Genomic_DNA"/>
</dbReference>
<evidence type="ECO:0000256" key="8">
    <source>
        <dbReference type="ARBA" id="ARBA00038999"/>
    </source>
</evidence>
<dbReference type="SUPFAM" id="SSF56219">
    <property type="entry name" value="DNase I-like"/>
    <property type="match status" value="1"/>
</dbReference>
<dbReference type="PROSITE" id="PS00107">
    <property type="entry name" value="PROTEIN_KINASE_ATP"/>
    <property type="match status" value="1"/>
</dbReference>
<dbReference type="InterPro" id="IPR008271">
    <property type="entry name" value="Ser/Thr_kinase_AS"/>
</dbReference>
<dbReference type="KEGG" id="ovi:T265_12118"/>
<comment type="catalytic activity">
    <reaction evidence="9">
        <text>L-seryl-[protein] + ATP = O-phospho-L-seryl-[protein] + ADP + H(+)</text>
        <dbReference type="Rhea" id="RHEA:17989"/>
        <dbReference type="Rhea" id="RHEA-COMP:9863"/>
        <dbReference type="Rhea" id="RHEA-COMP:11604"/>
        <dbReference type="ChEBI" id="CHEBI:15378"/>
        <dbReference type="ChEBI" id="CHEBI:29999"/>
        <dbReference type="ChEBI" id="CHEBI:30616"/>
        <dbReference type="ChEBI" id="CHEBI:83421"/>
        <dbReference type="ChEBI" id="CHEBI:456216"/>
        <dbReference type="EC" id="2.7.12.2"/>
    </reaction>
</comment>
<dbReference type="CTD" id="20326286"/>
<dbReference type="InterPro" id="IPR011009">
    <property type="entry name" value="Kinase-like_dom_sf"/>
</dbReference>
<evidence type="ECO:0000256" key="3">
    <source>
        <dbReference type="ARBA" id="ARBA00022741"/>
    </source>
</evidence>
<evidence type="ECO:0000313" key="15">
    <source>
        <dbReference type="EMBL" id="KER18873.1"/>
    </source>
</evidence>
<dbReference type="FunFam" id="3.30.200.20:FF:000040">
    <property type="entry name" value="Dual specificity mitogen-activated protein kinase kinase"/>
    <property type="match status" value="1"/>
</dbReference>
<dbReference type="Pfam" id="PF00069">
    <property type="entry name" value="Pkinase"/>
    <property type="match status" value="1"/>
</dbReference>
<evidence type="ECO:0000256" key="6">
    <source>
        <dbReference type="ARBA" id="ARBA00023137"/>
    </source>
</evidence>
<feature type="binding site" evidence="12">
    <location>
        <position position="211"/>
    </location>
    <ligand>
        <name>ATP</name>
        <dbReference type="ChEBI" id="CHEBI:30616"/>
    </ligand>
</feature>
<dbReference type="Gene3D" id="3.60.10.10">
    <property type="entry name" value="Endonuclease/exonuclease/phosphatase"/>
    <property type="match status" value="1"/>
</dbReference>
<keyword evidence="4" id="KW-0418">Kinase</keyword>
<dbReference type="Pfam" id="PF00078">
    <property type="entry name" value="RVT_1"/>
    <property type="match status" value="1"/>
</dbReference>
<name>A0A074YW16_OPIVI</name>
<dbReference type="GO" id="GO:0004713">
    <property type="term" value="F:protein tyrosine kinase activity"/>
    <property type="evidence" value="ECO:0007669"/>
    <property type="project" value="UniProtKB-KW"/>
</dbReference>
<comment type="similarity">
    <text evidence="7">Belongs to the protein kinase superfamily. STE Ser/Thr protein kinase family. MAP kinase kinase subfamily.</text>
</comment>
<accession>A0A074YW16</accession>
<feature type="region of interest" description="Disordered" evidence="13">
    <location>
        <begin position="1"/>
        <end position="81"/>
    </location>
</feature>
<feature type="domain" description="Protein kinase" evidence="14">
    <location>
        <begin position="182"/>
        <end position="446"/>
    </location>
</feature>
<evidence type="ECO:0000313" key="16">
    <source>
        <dbReference type="Proteomes" id="UP000054324"/>
    </source>
</evidence>
<keyword evidence="5 12" id="KW-0067">ATP-binding</keyword>
<feature type="compositionally biased region" description="Polar residues" evidence="13">
    <location>
        <begin position="55"/>
        <end position="69"/>
    </location>
</feature>
<keyword evidence="3 12" id="KW-0547">Nucleotide-binding</keyword>
<dbReference type="AlphaFoldDB" id="A0A074YW16"/>
<dbReference type="InterPro" id="IPR036691">
    <property type="entry name" value="Endo/exonu/phosph_ase_sf"/>
</dbReference>
<evidence type="ECO:0000259" key="14">
    <source>
        <dbReference type="PROSITE" id="PS50011"/>
    </source>
</evidence>
<keyword evidence="2" id="KW-0808">Transferase</keyword>
<dbReference type="GO" id="GO:0004674">
    <property type="term" value="F:protein serine/threonine kinase activity"/>
    <property type="evidence" value="ECO:0007669"/>
    <property type="project" value="UniProtKB-KW"/>
</dbReference>
<evidence type="ECO:0000256" key="10">
    <source>
        <dbReference type="ARBA" id="ARBA00049299"/>
    </source>
</evidence>
<feature type="compositionally biased region" description="Polar residues" evidence="13">
    <location>
        <begin position="1"/>
        <end position="20"/>
    </location>
</feature>
<organism evidence="15 16">
    <name type="scientific">Opisthorchis viverrini</name>
    <name type="common">Southeast Asian liver fluke</name>
    <dbReference type="NCBI Taxonomy" id="6198"/>
    <lineage>
        <taxon>Eukaryota</taxon>
        <taxon>Metazoa</taxon>
        <taxon>Spiralia</taxon>
        <taxon>Lophotrochozoa</taxon>
        <taxon>Platyhelminthes</taxon>
        <taxon>Trematoda</taxon>
        <taxon>Digenea</taxon>
        <taxon>Opisthorchiida</taxon>
        <taxon>Opisthorchiata</taxon>
        <taxon>Opisthorchiidae</taxon>
        <taxon>Opisthorchis</taxon>
    </lineage>
</organism>
<keyword evidence="6" id="KW-0829">Tyrosine-protein kinase</keyword>
<dbReference type="SUPFAM" id="SSF56112">
    <property type="entry name" value="Protein kinase-like (PK-like)"/>
    <property type="match status" value="1"/>
</dbReference>
<keyword evidence="16" id="KW-1185">Reference proteome</keyword>
<dbReference type="PANTHER" id="PTHR47448:SF1">
    <property type="entry name" value="SERINE_THREONINE-PROTEIN KINASE STE7 HOMOLOG"/>
    <property type="match status" value="1"/>
</dbReference>
<evidence type="ECO:0000256" key="13">
    <source>
        <dbReference type="SAM" id="MobiDB-lite"/>
    </source>
</evidence>
<evidence type="ECO:0000256" key="4">
    <source>
        <dbReference type="ARBA" id="ARBA00022777"/>
    </source>
</evidence>
<dbReference type="PANTHER" id="PTHR47448">
    <property type="entry name" value="DUAL SPECIFICITY MITOGEN-ACTIVATED PROTEIN KINASE KINASE DSOR1-LIKE PROTEIN"/>
    <property type="match status" value="1"/>
</dbReference>
<dbReference type="STRING" id="6198.A0A074YW16"/>
<evidence type="ECO:0000256" key="11">
    <source>
        <dbReference type="ARBA" id="ARBA00051693"/>
    </source>
</evidence>
<protein>
    <recommendedName>
        <fullName evidence="8">mitogen-activated protein kinase kinase</fullName>
        <ecNumber evidence="8">2.7.12.2</ecNumber>
    </recommendedName>
</protein>
<evidence type="ECO:0000256" key="12">
    <source>
        <dbReference type="PROSITE-ProRule" id="PRU10141"/>
    </source>
</evidence>
<dbReference type="GeneID" id="20326286"/>
<gene>
    <name evidence="15" type="ORF">T265_12118</name>
</gene>
<dbReference type="InterPro" id="IPR017441">
    <property type="entry name" value="Protein_kinase_ATP_BS"/>
</dbReference>
<dbReference type="InterPro" id="IPR050915">
    <property type="entry name" value="MAP_kinase_kinase"/>
</dbReference>
<dbReference type="EC" id="2.7.12.2" evidence="8"/>
<evidence type="ECO:0000256" key="2">
    <source>
        <dbReference type="ARBA" id="ARBA00022679"/>
    </source>
</evidence>
<comment type="catalytic activity">
    <reaction evidence="11">
        <text>L-tyrosyl-[protein] + ATP = O-phospho-L-tyrosyl-[protein] + ADP + H(+)</text>
        <dbReference type="Rhea" id="RHEA:10596"/>
        <dbReference type="Rhea" id="RHEA-COMP:10136"/>
        <dbReference type="Rhea" id="RHEA-COMP:20101"/>
        <dbReference type="ChEBI" id="CHEBI:15378"/>
        <dbReference type="ChEBI" id="CHEBI:30616"/>
        <dbReference type="ChEBI" id="CHEBI:46858"/>
        <dbReference type="ChEBI" id="CHEBI:61978"/>
        <dbReference type="ChEBI" id="CHEBI:456216"/>
        <dbReference type="EC" id="2.7.12.2"/>
    </reaction>
</comment>
<dbReference type="SMART" id="SM00220">
    <property type="entry name" value="S_TKc"/>
    <property type="match status" value="1"/>
</dbReference>
<dbReference type="GO" id="GO:0005524">
    <property type="term" value="F:ATP binding"/>
    <property type="evidence" value="ECO:0007669"/>
    <property type="project" value="UniProtKB-UniRule"/>
</dbReference>
<reference evidence="15 16" key="1">
    <citation type="submission" date="2013-11" db="EMBL/GenBank/DDBJ databases">
        <title>Opisthorchis viverrini - life in the bile duct.</title>
        <authorList>
            <person name="Young N.D."/>
            <person name="Nagarajan N."/>
            <person name="Lin S.J."/>
            <person name="Korhonen P.K."/>
            <person name="Jex A.R."/>
            <person name="Hall R.S."/>
            <person name="Safavi-Hemami H."/>
            <person name="Kaewkong W."/>
            <person name="Bertrand D."/>
            <person name="Gao S."/>
            <person name="Seet Q."/>
            <person name="Wongkham S."/>
            <person name="Teh B.T."/>
            <person name="Wongkham C."/>
            <person name="Intapan P.M."/>
            <person name="Maleewong W."/>
            <person name="Yang X."/>
            <person name="Hu M."/>
            <person name="Wang Z."/>
            <person name="Hofmann A."/>
            <person name="Sternberg P.W."/>
            <person name="Tan P."/>
            <person name="Wang J."/>
            <person name="Gasser R.B."/>
        </authorList>
    </citation>
    <scope>NUCLEOTIDE SEQUENCE [LARGE SCALE GENOMIC DNA]</scope>
</reference>
<keyword evidence="1" id="KW-0723">Serine/threonine-protein kinase</keyword>
<dbReference type="OrthoDB" id="10252354at2759"/>
<proteinExistence type="inferred from homology"/>
<dbReference type="Gene3D" id="3.30.200.20">
    <property type="entry name" value="Phosphorylase Kinase, domain 1"/>
    <property type="match status" value="1"/>
</dbReference>
<dbReference type="RefSeq" id="XP_009177380.1">
    <property type="nucleotide sequence ID" value="XM_009179116.1"/>
</dbReference>